<feature type="binding site" evidence="9">
    <location>
        <position position="238"/>
    </location>
    <ligand>
        <name>Zn(2+)</name>
        <dbReference type="ChEBI" id="CHEBI:29105"/>
        <label>2</label>
        <note>catalytic</note>
    </ligand>
</feature>
<reference evidence="14" key="1">
    <citation type="submission" date="2023-01" db="EMBL/GenBank/DDBJ databases">
        <title>Key to firefly adult light organ development and bioluminescence: homeobox transcription factors regulate luciferase expression and transportation to peroxisome.</title>
        <authorList>
            <person name="Fu X."/>
        </authorList>
    </citation>
    <scope>NUCLEOTIDE SEQUENCE [LARGE SCALE GENOMIC DNA]</scope>
</reference>
<dbReference type="GO" id="GO:0030198">
    <property type="term" value="P:extracellular matrix organization"/>
    <property type="evidence" value="ECO:0007669"/>
    <property type="project" value="TreeGrafter"/>
</dbReference>
<dbReference type="Pfam" id="PF00413">
    <property type="entry name" value="Peptidase_M10"/>
    <property type="match status" value="1"/>
</dbReference>
<dbReference type="GO" id="GO:0030574">
    <property type="term" value="P:collagen catabolic process"/>
    <property type="evidence" value="ECO:0007669"/>
    <property type="project" value="TreeGrafter"/>
</dbReference>
<keyword evidence="5" id="KW-0378">Hydrolase</keyword>
<comment type="cofactor">
    <cofactor evidence="10">
        <name>Ca(2+)</name>
        <dbReference type="ChEBI" id="CHEBI:29108"/>
    </cofactor>
    <text evidence="10">Can bind about 5 Ca(2+) ions per subunit.</text>
</comment>
<feature type="chain" id="PRO_5043020996" description="Peptidase metallopeptidase domain-containing protein" evidence="11">
    <location>
        <begin position="20"/>
        <end position="548"/>
    </location>
</feature>
<feature type="binding site" evidence="9">
    <location>
        <position position="228"/>
    </location>
    <ligand>
        <name>Zn(2+)</name>
        <dbReference type="ChEBI" id="CHEBI:29105"/>
        <label>2</label>
        <note>catalytic</note>
    </ligand>
</feature>
<dbReference type="GO" id="GO:0004222">
    <property type="term" value="F:metalloendopeptidase activity"/>
    <property type="evidence" value="ECO:0007669"/>
    <property type="project" value="InterPro"/>
</dbReference>
<evidence type="ECO:0000256" key="8">
    <source>
        <dbReference type="PIRSR" id="PIRSR001191-1"/>
    </source>
</evidence>
<sequence>MTRSLKVVVVVATFVLVLSLELVNVSSCNSFIKTINYLQTYGFLDDIDENNNLSLQNASSPQYIFALKTFQDYYGLPVNNSVNEETKKLIATPRCGVKDIPSYGFKGAKWNTNVITWNVVGAASKTMRCVEAAFQLWERYGNIRLQHSFVNPNILISFVKRSHTKHTTLEKCRWLMEDGILGHAFYPTTNQKPTEIHLNADIDWDEEIENIAATDGAKRHSLFIVLAHEIGHALGIDHSRDRNALMFAYYSEPKSAFNANQYMLSFDDQLAIENLYGKKKKDEIIEFPTTIVEGSSSSSSSTNPTVKDKLVARSKTITLPDLCKIEQKLDTFLIVNRKIYVFYNKYVWFMELDDRMYRDPLIITDWLNFLPKDFKRIDAVYQRPNGEIVFFINDQIFIMSYPSFKLVKEYSISKLIANRKISIQGALHSYTGHTYIFYDKFYFAEVSECDYKVIKHGLIGNEFVSLPSDFSSVFRYIDGNWYFFNKNAFYQYNEFTNALIKTGKNKLEVFNIICPNRSILEQLRDLLARLISVENGNYKKNNNINDKK</sequence>
<dbReference type="GO" id="GO:0006508">
    <property type="term" value="P:proteolysis"/>
    <property type="evidence" value="ECO:0007669"/>
    <property type="project" value="UniProtKB-KW"/>
</dbReference>
<feature type="binding site" description="in inhibited form" evidence="10">
    <location>
        <position position="95"/>
    </location>
    <ligand>
        <name>Zn(2+)</name>
        <dbReference type="ChEBI" id="CHEBI:29105"/>
        <label>2</label>
        <note>catalytic</note>
    </ligand>
</feature>
<evidence type="ECO:0000256" key="7">
    <source>
        <dbReference type="ARBA" id="ARBA00023049"/>
    </source>
</evidence>
<dbReference type="InterPro" id="IPR006026">
    <property type="entry name" value="Peptidase_Metallo"/>
</dbReference>
<dbReference type="InterPro" id="IPR036365">
    <property type="entry name" value="PGBD-like_sf"/>
</dbReference>
<evidence type="ECO:0000256" key="10">
    <source>
        <dbReference type="PIRSR" id="PIRSR621190-2"/>
    </source>
</evidence>
<evidence type="ECO:0000259" key="12">
    <source>
        <dbReference type="SMART" id="SM00235"/>
    </source>
</evidence>
<feature type="binding site" evidence="9">
    <location>
        <position position="232"/>
    </location>
    <ligand>
        <name>Zn(2+)</name>
        <dbReference type="ChEBI" id="CHEBI:29105"/>
        <label>2</label>
        <note>catalytic</note>
    </ligand>
</feature>
<evidence type="ECO:0000256" key="5">
    <source>
        <dbReference type="ARBA" id="ARBA00022801"/>
    </source>
</evidence>
<dbReference type="EMBL" id="JARPUR010000001">
    <property type="protein sequence ID" value="KAK4884927.1"/>
    <property type="molecule type" value="Genomic_DNA"/>
</dbReference>
<dbReference type="InterPro" id="IPR036375">
    <property type="entry name" value="Hemopexin-like_dom_sf"/>
</dbReference>
<dbReference type="Proteomes" id="UP001353858">
    <property type="component" value="Unassembled WGS sequence"/>
</dbReference>
<dbReference type="PANTHER" id="PTHR10201">
    <property type="entry name" value="MATRIX METALLOPROTEINASE"/>
    <property type="match status" value="1"/>
</dbReference>
<dbReference type="Gene3D" id="2.110.10.10">
    <property type="entry name" value="Hemopexin-like domain"/>
    <property type="match status" value="1"/>
</dbReference>
<dbReference type="SUPFAM" id="SSF47090">
    <property type="entry name" value="PGBD-like"/>
    <property type="match status" value="1"/>
</dbReference>
<keyword evidence="2" id="KW-0645">Protease</keyword>
<dbReference type="SUPFAM" id="SSF55486">
    <property type="entry name" value="Metalloproteases ('zincins'), catalytic domain"/>
    <property type="match status" value="1"/>
</dbReference>
<feature type="active site" evidence="8">
    <location>
        <position position="229"/>
    </location>
</feature>
<feature type="domain" description="Peptidase metallopeptidase" evidence="12">
    <location>
        <begin position="106"/>
        <end position="278"/>
    </location>
</feature>
<comment type="cofactor">
    <cofactor evidence="10">
        <name>Zn(2+)</name>
        <dbReference type="ChEBI" id="CHEBI:29105"/>
    </cofactor>
    <text evidence="10">Binds 2 Zn(2+) ions per subunit.</text>
</comment>
<accession>A0AAN7SJH1</accession>
<feature type="binding site" evidence="10">
    <location>
        <position position="197"/>
    </location>
    <ligand>
        <name>Zn(2+)</name>
        <dbReference type="ChEBI" id="CHEBI:29105"/>
        <label>1</label>
    </ligand>
</feature>
<evidence type="ECO:0000256" key="11">
    <source>
        <dbReference type="SAM" id="SignalP"/>
    </source>
</evidence>
<dbReference type="GO" id="GO:0031012">
    <property type="term" value="C:extracellular matrix"/>
    <property type="evidence" value="ECO:0007669"/>
    <property type="project" value="InterPro"/>
</dbReference>
<evidence type="ECO:0000313" key="14">
    <source>
        <dbReference type="Proteomes" id="UP001353858"/>
    </source>
</evidence>
<evidence type="ECO:0000256" key="2">
    <source>
        <dbReference type="ARBA" id="ARBA00022670"/>
    </source>
</evidence>
<keyword evidence="4 11" id="KW-0732">Signal</keyword>
<dbReference type="PIRSF" id="PIRSF001191">
    <property type="entry name" value="Peptidase_M10A_matrix"/>
    <property type="match status" value="1"/>
</dbReference>
<dbReference type="SMART" id="SM00235">
    <property type="entry name" value="ZnMc"/>
    <property type="match status" value="1"/>
</dbReference>
<keyword evidence="14" id="KW-1185">Reference proteome</keyword>
<feature type="binding site" evidence="10">
    <location>
        <position position="246"/>
    </location>
    <ligand>
        <name>Zn(2+)</name>
        <dbReference type="ChEBI" id="CHEBI:29105"/>
        <label>2</label>
        <note>catalytic</note>
    </ligand>
</feature>
<comment type="similarity">
    <text evidence="1">Belongs to the peptidase M10A family.</text>
</comment>
<feature type="binding site" evidence="10">
    <location>
        <position position="378"/>
    </location>
    <ligand>
        <name>Ca(2+)</name>
        <dbReference type="ChEBI" id="CHEBI:29108"/>
        <label>4</label>
    </ligand>
</feature>
<dbReference type="GO" id="GO:0008270">
    <property type="term" value="F:zinc ion binding"/>
    <property type="evidence" value="ECO:0007669"/>
    <property type="project" value="InterPro"/>
</dbReference>
<organism evidence="13 14">
    <name type="scientific">Aquatica leii</name>
    <dbReference type="NCBI Taxonomy" id="1421715"/>
    <lineage>
        <taxon>Eukaryota</taxon>
        <taxon>Metazoa</taxon>
        <taxon>Ecdysozoa</taxon>
        <taxon>Arthropoda</taxon>
        <taxon>Hexapoda</taxon>
        <taxon>Insecta</taxon>
        <taxon>Pterygota</taxon>
        <taxon>Neoptera</taxon>
        <taxon>Endopterygota</taxon>
        <taxon>Coleoptera</taxon>
        <taxon>Polyphaga</taxon>
        <taxon>Elateriformia</taxon>
        <taxon>Elateroidea</taxon>
        <taxon>Lampyridae</taxon>
        <taxon>Luciolinae</taxon>
        <taxon>Aquatica</taxon>
    </lineage>
</organism>
<keyword evidence="6 9" id="KW-0862">Zinc</keyword>
<keyword evidence="7" id="KW-0482">Metalloprotease</keyword>
<gene>
    <name evidence="13" type="ORF">RN001_001198</name>
</gene>
<dbReference type="InterPro" id="IPR021190">
    <property type="entry name" value="Pept_M10A"/>
</dbReference>
<dbReference type="GO" id="GO:0005615">
    <property type="term" value="C:extracellular space"/>
    <property type="evidence" value="ECO:0007669"/>
    <property type="project" value="TreeGrafter"/>
</dbReference>
<feature type="binding site" evidence="10">
    <location>
        <position position="163"/>
    </location>
    <ligand>
        <name>Zn(2+)</name>
        <dbReference type="ChEBI" id="CHEBI:29105"/>
        <label>1</label>
    </ligand>
</feature>
<proteinExistence type="inferred from homology"/>
<evidence type="ECO:0000256" key="6">
    <source>
        <dbReference type="ARBA" id="ARBA00022833"/>
    </source>
</evidence>
<evidence type="ECO:0000256" key="4">
    <source>
        <dbReference type="ARBA" id="ARBA00022729"/>
    </source>
</evidence>
<dbReference type="InterPro" id="IPR001818">
    <property type="entry name" value="Pept_M10_metallopeptidase"/>
</dbReference>
<feature type="signal peptide" evidence="11">
    <location>
        <begin position="1"/>
        <end position="19"/>
    </location>
</feature>
<dbReference type="Gene3D" id="3.40.390.10">
    <property type="entry name" value="Collagenase (Catalytic Domain)"/>
    <property type="match status" value="1"/>
</dbReference>
<comment type="caution">
    <text evidence="13">The sequence shown here is derived from an EMBL/GenBank/DDBJ whole genome shotgun (WGS) entry which is preliminary data.</text>
</comment>
<feature type="binding site" evidence="10">
    <location>
        <position position="190"/>
    </location>
    <ligand>
        <name>Ca(2+)</name>
        <dbReference type="ChEBI" id="CHEBI:29108"/>
        <label>2</label>
    </ligand>
</feature>
<evidence type="ECO:0000256" key="9">
    <source>
        <dbReference type="PIRSR" id="PIRSR001191-2"/>
    </source>
</evidence>
<keyword evidence="3 9" id="KW-0479">Metal-binding</keyword>
<feature type="binding site" evidence="10">
    <location>
        <position position="330"/>
    </location>
    <ligand>
        <name>Ca(2+)</name>
        <dbReference type="ChEBI" id="CHEBI:29108"/>
        <label>4</label>
    </ligand>
</feature>
<dbReference type="InterPro" id="IPR024079">
    <property type="entry name" value="MetalloPept_cat_dom_sf"/>
</dbReference>
<name>A0AAN7SJH1_9COLE</name>
<evidence type="ECO:0000256" key="3">
    <source>
        <dbReference type="ARBA" id="ARBA00022723"/>
    </source>
</evidence>
<dbReference type="PRINTS" id="PR00138">
    <property type="entry name" value="MATRIXIN"/>
</dbReference>
<evidence type="ECO:0000313" key="13">
    <source>
        <dbReference type="EMBL" id="KAK4884927.1"/>
    </source>
</evidence>
<feature type="binding site" evidence="10">
    <location>
        <position position="473"/>
    </location>
    <ligand>
        <name>Ca(2+)</name>
        <dbReference type="ChEBI" id="CHEBI:29108"/>
        <label>5</label>
    </ligand>
</feature>
<dbReference type="AlphaFoldDB" id="A0AAN7SJH1"/>
<keyword evidence="10" id="KW-0106">Calcium</keyword>
<dbReference type="SUPFAM" id="SSF50923">
    <property type="entry name" value="Hemopexin-like domain"/>
    <property type="match status" value="1"/>
</dbReference>
<feature type="binding site" evidence="10">
    <location>
        <position position="183"/>
    </location>
    <ligand>
        <name>Zn(2+)</name>
        <dbReference type="ChEBI" id="CHEBI:29105"/>
        <label>1</label>
    </ligand>
</feature>
<dbReference type="PANTHER" id="PTHR10201:SF291">
    <property type="entry name" value="MATRIX METALLOPROTEINASE 1, ISOFORM C-RELATED"/>
    <property type="match status" value="1"/>
</dbReference>
<protein>
    <recommendedName>
        <fullName evidence="12">Peptidase metallopeptidase domain-containing protein</fullName>
    </recommendedName>
</protein>
<evidence type="ECO:0000256" key="1">
    <source>
        <dbReference type="ARBA" id="ARBA00010370"/>
    </source>
</evidence>
<feature type="binding site" evidence="10">
    <location>
        <position position="426"/>
    </location>
    <ligand>
        <name>Ca(2+)</name>
        <dbReference type="ChEBI" id="CHEBI:29108"/>
        <label>5</label>
    </ligand>
</feature>